<comment type="subcellular location">
    <subcellularLocation>
        <location evidence="1">Membrane</location>
        <topology evidence="1">Multi-pass membrane protein</topology>
    </subcellularLocation>
</comment>
<evidence type="ECO:0000259" key="8">
    <source>
        <dbReference type="PROSITE" id="PS50042"/>
    </source>
</evidence>
<dbReference type="Gene3D" id="2.60.120.10">
    <property type="entry name" value="Jelly Rolls"/>
    <property type="match status" value="1"/>
</dbReference>
<feature type="transmembrane region" description="Helical" evidence="7">
    <location>
        <begin position="163"/>
        <end position="182"/>
    </location>
</feature>
<evidence type="ECO:0000256" key="6">
    <source>
        <dbReference type="ARBA" id="ARBA00023136"/>
    </source>
</evidence>
<evidence type="ECO:0000256" key="5">
    <source>
        <dbReference type="ARBA" id="ARBA00023065"/>
    </source>
</evidence>
<dbReference type="Pfam" id="PF00027">
    <property type="entry name" value="cNMP_binding"/>
    <property type="match status" value="1"/>
</dbReference>
<sequence>MFNRSVFDHTNCDLLIGHEDEDIVNYSIEGGNFIKLRRWWSRQKILYPEHPRAQKHYRSDAAKKNEQARQLASYPFTIHPYSKFNLVWEYIMFFVYFYMVFVYSLNSLFLFDYDNYYNVNEAKCVGDAFFLVDLIQLFFEGYYDPIKSKSVLNLSTIFWKYLKTYFVIDFVSLIPSVCFLIAHFKDLEIYKQQYFLNIATFAGMLRFLRINRFLDAVELIKEIREYSDYTFNALKAILLYVLIMLFLHSILFVVNYNIDAYLDVQFNPNVAEDYLSASLILCLVTHGIEPLHNITVHITIIVSFLLAFVVNLFLHVECFQIWNKFYSAKNKYEELMQQIRQYMTYKGLPVNIKEKIWLYFKFKYQNKFFNEEEINSILSNAIKEEVMMNIAEKNLAQTVFLKSLPRLVLCKVVANLISEIYLPNDVIIVAGDHADSMYFIYYGTVAVYNEHRKEVCHLKDGDYFGDVDMYFEGKRTHSVVAITPCEVFMLKKSTILLILDDYPKLRRKFKNFSRENLTEYSASKYPDIEL</sequence>
<accession>A0A9P0CPX6</accession>
<evidence type="ECO:0000313" key="9">
    <source>
        <dbReference type="EMBL" id="CAH1104453.1"/>
    </source>
</evidence>
<reference evidence="9" key="1">
    <citation type="submission" date="2022-01" db="EMBL/GenBank/DDBJ databases">
        <authorList>
            <person name="King R."/>
        </authorList>
    </citation>
    <scope>NUCLEOTIDE SEQUENCE</scope>
</reference>
<evidence type="ECO:0000256" key="7">
    <source>
        <dbReference type="SAM" id="Phobius"/>
    </source>
</evidence>
<dbReference type="SUPFAM" id="SSF51206">
    <property type="entry name" value="cAMP-binding domain-like"/>
    <property type="match status" value="1"/>
</dbReference>
<feature type="transmembrane region" description="Helical" evidence="7">
    <location>
        <begin position="294"/>
        <end position="314"/>
    </location>
</feature>
<evidence type="ECO:0000313" key="10">
    <source>
        <dbReference type="Proteomes" id="UP001153636"/>
    </source>
</evidence>
<dbReference type="PANTHER" id="PTHR45689">
    <property type="entry name" value="I[[H]] CHANNEL, ISOFORM E"/>
    <property type="match status" value="1"/>
</dbReference>
<dbReference type="Gene3D" id="1.10.287.630">
    <property type="entry name" value="Helix hairpin bin"/>
    <property type="match status" value="1"/>
</dbReference>
<feature type="domain" description="Cyclic nucleotide-binding" evidence="8">
    <location>
        <begin position="400"/>
        <end position="508"/>
    </location>
</feature>
<dbReference type="CDD" id="cd00038">
    <property type="entry name" value="CAP_ED"/>
    <property type="match status" value="1"/>
</dbReference>
<gene>
    <name evidence="9" type="ORF">PSYICH_LOCUS5395</name>
</gene>
<dbReference type="GO" id="GO:0003254">
    <property type="term" value="P:regulation of membrane depolarization"/>
    <property type="evidence" value="ECO:0007669"/>
    <property type="project" value="TreeGrafter"/>
</dbReference>
<dbReference type="OrthoDB" id="2021138at2759"/>
<dbReference type="PROSITE" id="PS00888">
    <property type="entry name" value="CNMP_BINDING_1"/>
    <property type="match status" value="1"/>
</dbReference>
<dbReference type="AlphaFoldDB" id="A0A9P0CPX6"/>
<dbReference type="Proteomes" id="UP001153636">
    <property type="component" value="Chromosome 17"/>
</dbReference>
<keyword evidence="6 7" id="KW-0472">Membrane</keyword>
<keyword evidence="4 7" id="KW-1133">Transmembrane helix</keyword>
<dbReference type="Gene3D" id="1.10.287.70">
    <property type="match status" value="1"/>
</dbReference>
<dbReference type="Pfam" id="PF00520">
    <property type="entry name" value="Ion_trans"/>
    <property type="match status" value="1"/>
</dbReference>
<evidence type="ECO:0000256" key="3">
    <source>
        <dbReference type="ARBA" id="ARBA00022692"/>
    </source>
</evidence>
<dbReference type="InterPro" id="IPR014710">
    <property type="entry name" value="RmlC-like_jellyroll"/>
</dbReference>
<keyword evidence="2" id="KW-0813">Transport</keyword>
<dbReference type="PANTHER" id="PTHR45689:SF14">
    <property type="entry name" value="CYCLIC NUCLEOTIDE-GATED CATION CHANNEL SUBUNIT A-LIKE PROTEIN"/>
    <property type="match status" value="1"/>
</dbReference>
<dbReference type="InterPro" id="IPR018490">
    <property type="entry name" value="cNMP-bd_dom_sf"/>
</dbReference>
<proteinExistence type="predicted"/>
<keyword evidence="5" id="KW-0406">Ion transport</keyword>
<dbReference type="InterPro" id="IPR051413">
    <property type="entry name" value="K/Na_HCN_channel"/>
</dbReference>
<dbReference type="GO" id="GO:0005249">
    <property type="term" value="F:voltage-gated potassium channel activity"/>
    <property type="evidence" value="ECO:0007669"/>
    <property type="project" value="TreeGrafter"/>
</dbReference>
<evidence type="ECO:0000256" key="2">
    <source>
        <dbReference type="ARBA" id="ARBA00022448"/>
    </source>
</evidence>
<dbReference type="SMART" id="SM00100">
    <property type="entry name" value="cNMP"/>
    <property type="match status" value="1"/>
</dbReference>
<feature type="transmembrane region" description="Helical" evidence="7">
    <location>
        <begin position="234"/>
        <end position="258"/>
    </location>
</feature>
<dbReference type="GO" id="GO:0098855">
    <property type="term" value="C:HCN channel complex"/>
    <property type="evidence" value="ECO:0007669"/>
    <property type="project" value="TreeGrafter"/>
</dbReference>
<dbReference type="InterPro" id="IPR018488">
    <property type="entry name" value="cNMP-bd_CS"/>
</dbReference>
<name>A0A9P0CPX6_9CUCU</name>
<dbReference type="SUPFAM" id="SSF81324">
    <property type="entry name" value="Voltage-gated potassium channels"/>
    <property type="match status" value="1"/>
</dbReference>
<keyword evidence="3 7" id="KW-0812">Transmembrane</keyword>
<feature type="transmembrane region" description="Helical" evidence="7">
    <location>
        <begin position="90"/>
        <end position="112"/>
    </location>
</feature>
<dbReference type="PROSITE" id="PS50042">
    <property type="entry name" value="CNMP_BINDING_3"/>
    <property type="match status" value="1"/>
</dbReference>
<organism evidence="9 10">
    <name type="scientific">Psylliodes chrysocephalus</name>
    <dbReference type="NCBI Taxonomy" id="3402493"/>
    <lineage>
        <taxon>Eukaryota</taxon>
        <taxon>Metazoa</taxon>
        <taxon>Ecdysozoa</taxon>
        <taxon>Arthropoda</taxon>
        <taxon>Hexapoda</taxon>
        <taxon>Insecta</taxon>
        <taxon>Pterygota</taxon>
        <taxon>Neoptera</taxon>
        <taxon>Endopterygota</taxon>
        <taxon>Coleoptera</taxon>
        <taxon>Polyphaga</taxon>
        <taxon>Cucujiformia</taxon>
        <taxon>Chrysomeloidea</taxon>
        <taxon>Chrysomelidae</taxon>
        <taxon>Galerucinae</taxon>
        <taxon>Alticini</taxon>
        <taxon>Psylliodes</taxon>
    </lineage>
</organism>
<keyword evidence="10" id="KW-1185">Reference proteome</keyword>
<protein>
    <recommendedName>
        <fullName evidence="8">Cyclic nucleotide-binding domain-containing protein</fullName>
    </recommendedName>
</protein>
<dbReference type="InterPro" id="IPR000595">
    <property type="entry name" value="cNMP-bd_dom"/>
</dbReference>
<dbReference type="InterPro" id="IPR005821">
    <property type="entry name" value="Ion_trans_dom"/>
</dbReference>
<evidence type="ECO:0000256" key="1">
    <source>
        <dbReference type="ARBA" id="ARBA00004141"/>
    </source>
</evidence>
<dbReference type="GO" id="GO:0035725">
    <property type="term" value="P:sodium ion transmembrane transport"/>
    <property type="evidence" value="ECO:0007669"/>
    <property type="project" value="TreeGrafter"/>
</dbReference>
<evidence type="ECO:0000256" key="4">
    <source>
        <dbReference type="ARBA" id="ARBA00022989"/>
    </source>
</evidence>
<dbReference type="EMBL" id="OV651829">
    <property type="protein sequence ID" value="CAH1104453.1"/>
    <property type="molecule type" value="Genomic_DNA"/>
</dbReference>